<feature type="non-terminal residue" evidence="3">
    <location>
        <position position="1"/>
    </location>
</feature>
<evidence type="ECO:0000259" key="2">
    <source>
        <dbReference type="Pfam" id="PF07564"/>
    </source>
</evidence>
<evidence type="ECO:0000313" key="3">
    <source>
        <dbReference type="EMBL" id="PJG36454.1"/>
    </source>
</evidence>
<feature type="region of interest" description="Disordered" evidence="1">
    <location>
        <begin position="79"/>
        <end position="101"/>
    </location>
</feature>
<evidence type="ECO:0000313" key="4">
    <source>
        <dbReference type="Proteomes" id="UP000231328"/>
    </source>
</evidence>
<dbReference type="EMBL" id="NMVR01000231">
    <property type="protein sequence ID" value="PJG36454.1"/>
    <property type="molecule type" value="Genomic_DNA"/>
</dbReference>
<accession>A0AAP8GFZ2</accession>
<proteinExistence type="predicted"/>
<feature type="domain" description="DUF1542" evidence="2">
    <location>
        <begin position="61"/>
        <end position="101"/>
    </location>
</feature>
<feature type="compositionally biased region" description="Polar residues" evidence="1">
    <location>
        <begin position="1"/>
        <end position="13"/>
    </location>
</feature>
<feature type="compositionally biased region" description="Polar residues" evidence="1">
    <location>
        <begin position="79"/>
        <end position="89"/>
    </location>
</feature>
<dbReference type="RefSeq" id="WP_133122666.1">
    <property type="nucleotide sequence ID" value="NZ_NMVR01000231.1"/>
</dbReference>
<dbReference type="Proteomes" id="UP000231328">
    <property type="component" value="Unassembled WGS sequence"/>
</dbReference>
<reference evidence="3 4" key="1">
    <citation type="submission" date="2017-07" db="EMBL/GenBank/DDBJ databases">
        <title>Draft genome sequence of Enterobacter cloacae ST128, a clinical strain coproducing KPC-2 and NDM-1 carbapenemases.</title>
        <authorList>
            <person name="Li X."/>
        </authorList>
    </citation>
    <scope>NUCLEOTIDE SEQUENCE [LARGE SCALE GENOMIC DNA]</scope>
    <source>
        <strain evidence="3 4">HBY</strain>
    </source>
</reference>
<gene>
    <name evidence="3" type="ORF">CGZ54_28305</name>
</gene>
<feature type="compositionally biased region" description="Polar residues" evidence="1">
    <location>
        <begin position="23"/>
        <end position="35"/>
    </location>
</feature>
<feature type="region of interest" description="Disordered" evidence="1">
    <location>
        <begin position="1"/>
        <end position="35"/>
    </location>
</feature>
<dbReference type="AlphaFoldDB" id="A0AAP8GFZ2"/>
<protein>
    <recommendedName>
        <fullName evidence="2">DUF1542 domain-containing protein</fullName>
    </recommendedName>
</protein>
<dbReference type="InterPro" id="IPR011439">
    <property type="entry name" value="DUF1542"/>
</dbReference>
<feature type="non-terminal residue" evidence="3">
    <location>
        <position position="101"/>
    </location>
</feature>
<evidence type="ECO:0000256" key="1">
    <source>
        <dbReference type="SAM" id="MobiDB-lite"/>
    </source>
</evidence>
<dbReference type="Pfam" id="PF07564">
    <property type="entry name" value="DUF1542"/>
    <property type="match status" value="2"/>
</dbReference>
<name>A0AAP8GFZ2_9ENTR</name>
<feature type="domain" description="DUF1542" evidence="2">
    <location>
        <begin position="1"/>
        <end position="56"/>
    </location>
</feature>
<sequence>QIEQTPNASQQEINDAKQEVDTELNQAKTNVDQSSTNEYVDNAVKEGKAKINAVKTFSEYKKDALAKIEDAYNAKVNEADNSNASTSSEIAEAKQKLAELK</sequence>
<feature type="compositionally biased region" description="Basic and acidic residues" evidence="1">
    <location>
        <begin position="91"/>
        <end position="101"/>
    </location>
</feature>
<comment type="caution">
    <text evidence="3">The sequence shown here is derived from an EMBL/GenBank/DDBJ whole genome shotgun (WGS) entry which is preliminary data.</text>
</comment>
<organism evidence="3 4">
    <name type="scientific">Enterobacter hormaechei</name>
    <dbReference type="NCBI Taxonomy" id="158836"/>
    <lineage>
        <taxon>Bacteria</taxon>
        <taxon>Pseudomonadati</taxon>
        <taxon>Pseudomonadota</taxon>
        <taxon>Gammaproteobacteria</taxon>
        <taxon>Enterobacterales</taxon>
        <taxon>Enterobacteriaceae</taxon>
        <taxon>Enterobacter</taxon>
        <taxon>Enterobacter cloacae complex</taxon>
    </lineage>
</organism>